<dbReference type="Pfam" id="PF13472">
    <property type="entry name" value="Lipase_GDSL_2"/>
    <property type="match status" value="1"/>
</dbReference>
<dbReference type="InterPro" id="IPR051532">
    <property type="entry name" value="Ester_Hydrolysis_Enzymes"/>
</dbReference>
<dbReference type="PANTHER" id="PTHR30383">
    <property type="entry name" value="THIOESTERASE 1/PROTEASE 1/LYSOPHOSPHOLIPASE L1"/>
    <property type="match status" value="1"/>
</dbReference>
<keyword evidence="1" id="KW-0472">Membrane</keyword>
<keyword evidence="1" id="KW-0812">Transmembrane</keyword>
<sequence length="257" mass="27858">MAVRRRVVLTGLALALAVYIGILFWNDHRRAGLVGLNDRPCTAEGRSVTGSDFDDWAALCAWREENRRLAAAGTRPDVVMIGDSLTGRWPDSAPGIVKRGAGGQTSAQVLLRFRQDALSLRPRIVHILVGSNDLIGLGGPFTLEEFEGNVLDMAELAKFHGETVILGTIPPMRDYAGFKPSDPAPALSRLNTALRTLAADHGLILADYHAALVRPDGTMRKDLFLGDGIHLTPEGYEIVQAVFDKALSEARNKAPQE</sequence>
<accession>A0ABT2I347</accession>
<comment type="caution">
    <text evidence="3">The sequence shown here is derived from an EMBL/GenBank/DDBJ whole genome shotgun (WGS) entry which is preliminary data.</text>
</comment>
<dbReference type="InterPro" id="IPR036514">
    <property type="entry name" value="SGNH_hydro_sf"/>
</dbReference>
<proteinExistence type="predicted"/>
<dbReference type="EMBL" id="JANZXA010000003">
    <property type="protein sequence ID" value="MCT2399218.1"/>
    <property type="molecule type" value="Genomic_DNA"/>
</dbReference>
<name>A0ABT2I347_9SPHN</name>
<evidence type="ECO:0000259" key="2">
    <source>
        <dbReference type="Pfam" id="PF13472"/>
    </source>
</evidence>
<dbReference type="InterPro" id="IPR013830">
    <property type="entry name" value="SGNH_hydro"/>
</dbReference>
<keyword evidence="4" id="KW-1185">Reference proteome</keyword>
<dbReference type="Proteomes" id="UP001165583">
    <property type="component" value="Unassembled WGS sequence"/>
</dbReference>
<evidence type="ECO:0000313" key="4">
    <source>
        <dbReference type="Proteomes" id="UP001165583"/>
    </source>
</evidence>
<evidence type="ECO:0000313" key="3">
    <source>
        <dbReference type="EMBL" id="MCT2399218.1"/>
    </source>
</evidence>
<dbReference type="PANTHER" id="PTHR30383:SF5">
    <property type="entry name" value="SGNH HYDROLASE-TYPE ESTERASE DOMAIN-CONTAINING PROTEIN"/>
    <property type="match status" value="1"/>
</dbReference>
<dbReference type="SUPFAM" id="SSF52266">
    <property type="entry name" value="SGNH hydrolase"/>
    <property type="match status" value="1"/>
</dbReference>
<evidence type="ECO:0000256" key="1">
    <source>
        <dbReference type="SAM" id="Phobius"/>
    </source>
</evidence>
<feature type="domain" description="SGNH hydrolase-type esterase" evidence="2">
    <location>
        <begin position="83"/>
        <end position="238"/>
    </location>
</feature>
<keyword evidence="1" id="KW-1133">Transmembrane helix</keyword>
<reference evidence="3" key="1">
    <citation type="submission" date="2022-09" db="EMBL/GenBank/DDBJ databases">
        <title>Novosphingobium sp. Nov., a polycyclic aromatic hydrocarbon-degrading bacterium isolated form mangrove sediments in HongKong.</title>
        <authorList>
            <person name="Hu Z."/>
        </authorList>
    </citation>
    <scope>NUCLEOTIDE SEQUENCE</scope>
    <source>
        <strain evidence="3">HK4-1</strain>
    </source>
</reference>
<protein>
    <submittedName>
        <fullName evidence="3">GDSL-type esterase/lipase family protein</fullName>
    </submittedName>
</protein>
<feature type="transmembrane region" description="Helical" evidence="1">
    <location>
        <begin position="7"/>
        <end position="25"/>
    </location>
</feature>
<gene>
    <name evidence="3" type="ORF">NZK81_06645</name>
</gene>
<dbReference type="Gene3D" id="3.40.50.1110">
    <property type="entry name" value="SGNH hydrolase"/>
    <property type="match status" value="1"/>
</dbReference>
<dbReference type="RefSeq" id="WP_260045129.1">
    <property type="nucleotide sequence ID" value="NZ_JANZXA010000003.1"/>
</dbReference>
<organism evidence="3 4">
    <name type="scientific">Novosphingobium mangrovi</name>
    <name type="common">ex Huang et al. 2023</name>
    <dbReference type="NCBI Taxonomy" id="2976432"/>
    <lineage>
        <taxon>Bacteria</taxon>
        <taxon>Pseudomonadati</taxon>
        <taxon>Pseudomonadota</taxon>
        <taxon>Alphaproteobacteria</taxon>
        <taxon>Sphingomonadales</taxon>
        <taxon>Sphingomonadaceae</taxon>
        <taxon>Novosphingobium</taxon>
    </lineage>
</organism>